<dbReference type="Proteomes" id="UP000232196">
    <property type="component" value="Unassembled WGS sequence"/>
</dbReference>
<name>A0A2M9X874_9LEPT</name>
<dbReference type="EMBL" id="NPDN01000017">
    <property type="protein sequence ID" value="PJZ23900.1"/>
    <property type="molecule type" value="Genomic_DNA"/>
</dbReference>
<evidence type="ECO:0000313" key="1">
    <source>
        <dbReference type="EMBL" id="PJZ23900.1"/>
    </source>
</evidence>
<evidence type="ECO:0008006" key="3">
    <source>
        <dbReference type="Google" id="ProtNLM"/>
    </source>
</evidence>
<evidence type="ECO:0000313" key="2">
    <source>
        <dbReference type="Proteomes" id="UP000232196"/>
    </source>
</evidence>
<dbReference type="AlphaFoldDB" id="A0A2M9X874"/>
<comment type="caution">
    <text evidence="1">The sequence shown here is derived from an EMBL/GenBank/DDBJ whole genome shotgun (WGS) entry which is preliminary data.</text>
</comment>
<keyword evidence="2" id="KW-1185">Reference proteome</keyword>
<sequence>MQEKYTTFLLGAGASYYSIPIIANFNNRMVAFSGYLANLESFGDERFPSVDKITETVEEVKRQFIEDIDWLTKEAGKNSVDFVAKKYWDKPDREKYQKIKAIISAYLLLEQSTSDGQYTALDYRCASWITKINIKENGFAYINPNYKVISWNYDLQIEKALATITNFVDYDALMKSWKIYPNPGRKSNEEISLSDISVVRLNGIAGLHIAQGAVTGIFRAAFEDFSKQLVSQVLRSYYLYAHKNEFLDPIFYYAWENTSFSEKAMSLSLEIANNTKDLIIIGYSFPDYNKDIDKKILSAFNSLERVDVQTNDADFAKIKDIFETYCSKVKKITLRDLDQYYLPY</sequence>
<organism evidence="1 2">
    <name type="scientific">Leptospira hartskeerlii</name>
    <dbReference type="NCBI Taxonomy" id="2023177"/>
    <lineage>
        <taxon>Bacteria</taxon>
        <taxon>Pseudomonadati</taxon>
        <taxon>Spirochaetota</taxon>
        <taxon>Spirochaetia</taxon>
        <taxon>Leptospirales</taxon>
        <taxon>Leptospiraceae</taxon>
        <taxon>Leptospira</taxon>
    </lineage>
</organism>
<gene>
    <name evidence="1" type="ORF">CH357_18755</name>
</gene>
<dbReference type="RefSeq" id="WP_100708298.1">
    <property type="nucleotide sequence ID" value="NZ_NPDL01000019.1"/>
</dbReference>
<dbReference type="OrthoDB" id="319293at2"/>
<accession>A0A2M9X874</accession>
<proteinExistence type="predicted"/>
<reference evidence="1 2" key="1">
    <citation type="submission" date="2017-07" db="EMBL/GenBank/DDBJ databases">
        <title>Leptospira spp. isolated from tropical soils.</title>
        <authorList>
            <person name="Thibeaux R."/>
            <person name="Iraola G."/>
            <person name="Ferres I."/>
            <person name="Bierque E."/>
            <person name="Girault D."/>
            <person name="Soupe-Gilbert M.-E."/>
            <person name="Picardeau M."/>
            <person name="Goarant C."/>
        </authorList>
    </citation>
    <scope>NUCLEOTIDE SEQUENCE [LARGE SCALE GENOMIC DNA]</scope>
    <source>
        <strain evidence="1 2">MCA1-C-A1</strain>
    </source>
</reference>
<protein>
    <recommendedName>
        <fullName evidence="3">SIR2-like domain-containing protein</fullName>
    </recommendedName>
</protein>